<dbReference type="OrthoDB" id="10263961at2759"/>
<evidence type="ECO:0000313" key="11">
    <source>
        <dbReference type="EMBL" id="PFH31149.1"/>
    </source>
</evidence>
<keyword evidence="3" id="KW-0444">Lipid biosynthesis</keyword>
<keyword evidence="7" id="KW-1133">Transmembrane helix</keyword>
<reference evidence="11 12" key="1">
    <citation type="submission" date="2017-09" db="EMBL/GenBank/DDBJ databases">
        <title>Genome sequencing of Besnoitia besnoiti strain Bb-Ger1.</title>
        <authorList>
            <person name="Schares G."/>
            <person name="Venepally P."/>
            <person name="Lorenzi H.A."/>
        </authorList>
    </citation>
    <scope>NUCLEOTIDE SEQUENCE [LARGE SCALE GENOMIC DNA]</scope>
    <source>
        <strain evidence="11 12">Bb-Ger1</strain>
    </source>
</reference>
<dbReference type="Proteomes" id="UP000224006">
    <property type="component" value="Chromosome XIII"/>
</dbReference>
<dbReference type="PANTHER" id="PTHR12317:SF63">
    <property type="entry name" value="DIACYLGLYCEROL O-ACYLTRANSFERASE 2"/>
    <property type="match status" value="1"/>
</dbReference>
<dbReference type="VEuPathDB" id="ToxoDB:BESB_030230"/>
<keyword evidence="10 11" id="KW-0012">Acyltransferase</keyword>
<dbReference type="GO" id="GO:0019432">
    <property type="term" value="P:triglyceride biosynthetic process"/>
    <property type="evidence" value="ECO:0007669"/>
    <property type="project" value="TreeGrafter"/>
</dbReference>
<comment type="caution">
    <text evidence="11">The sequence shown here is derived from an EMBL/GenBank/DDBJ whole genome shotgun (WGS) entry which is preliminary data.</text>
</comment>
<dbReference type="GeneID" id="40308075"/>
<evidence type="ECO:0000256" key="7">
    <source>
        <dbReference type="ARBA" id="ARBA00022989"/>
    </source>
</evidence>
<keyword evidence="9" id="KW-0472">Membrane</keyword>
<sequence>MHLAQLRALLPLNGFNSLLGRFRVAIASVVKHVPIWGHFACATGAQDATRSKLRKALADHGESVVIVPGGIAEMYSISPNKECLHLIERKGLLKLALETGAEIVPIYCFGNTETFRLARGSSMLQPLGRLFRAALLVFYGRFGLPISFEVPLLYVFGKALRLPKIRHPSSQDIDAAQKQFLAEVHRIFHTYKGLYGWQHKTLEIV</sequence>
<evidence type="ECO:0000256" key="1">
    <source>
        <dbReference type="ARBA" id="ARBA00004477"/>
    </source>
</evidence>
<dbReference type="KEGG" id="bbes:BESB_030230"/>
<proteinExistence type="inferred from homology"/>
<evidence type="ECO:0000256" key="10">
    <source>
        <dbReference type="ARBA" id="ARBA00023315"/>
    </source>
</evidence>
<keyword evidence="8" id="KW-0443">Lipid metabolism</keyword>
<keyword evidence="4 11" id="KW-0808">Transferase</keyword>
<evidence type="ECO:0000256" key="6">
    <source>
        <dbReference type="ARBA" id="ARBA00022824"/>
    </source>
</evidence>
<dbReference type="RefSeq" id="XP_029215158.1">
    <property type="nucleotide sequence ID" value="XM_029361691.1"/>
</dbReference>
<organism evidence="11 12">
    <name type="scientific">Besnoitia besnoiti</name>
    <name type="common">Apicomplexan protozoan</name>
    <dbReference type="NCBI Taxonomy" id="94643"/>
    <lineage>
        <taxon>Eukaryota</taxon>
        <taxon>Sar</taxon>
        <taxon>Alveolata</taxon>
        <taxon>Apicomplexa</taxon>
        <taxon>Conoidasida</taxon>
        <taxon>Coccidia</taxon>
        <taxon>Eucoccidiorida</taxon>
        <taxon>Eimeriorina</taxon>
        <taxon>Sarcocystidae</taxon>
        <taxon>Besnoitia</taxon>
    </lineage>
</organism>
<comment type="similarity">
    <text evidence="2">Belongs to the diacylglycerol acyltransferase family.</text>
</comment>
<keyword evidence="6" id="KW-0256">Endoplasmic reticulum</keyword>
<evidence type="ECO:0000256" key="3">
    <source>
        <dbReference type="ARBA" id="ARBA00022516"/>
    </source>
</evidence>
<evidence type="ECO:0000256" key="9">
    <source>
        <dbReference type="ARBA" id="ARBA00023136"/>
    </source>
</evidence>
<keyword evidence="5" id="KW-0812">Transmembrane</keyword>
<name>A0A2A9LZI5_BESBE</name>
<evidence type="ECO:0000256" key="5">
    <source>
        <dbReference type="ARBA" id="ARBA00022692"/>
    </source>
</evidence>
<evidence type="ECO:0000256" key="8">
    <source>
        <dbReference type="ARBA" id="ARBA00023098"/>
    </source>
</evidence>
<evidence type="ECO:0000256" key="2">
    <source>
        <dbReference type="ARBA" id="ARBA00005420"/>
    </source>
</evidence>
<protein>
    <submittedName>
        <fullName evidence="11">Mono-or diacylglycerol acyltransferase</fullName>
    </submittedName>
</protein>
<accession>A0A2A9LZI5</accession>
<dbReference type="GO" id="GO:0004144">
    <property type="term" value="F:diacylglycerol O-acyltransferase activity"/>
    <property type="evidence" value="ECO:0007669"/>
    <property type="project" value="TreeGrafter"/>
</dbReference>
<dbReference type="STRING" id="94643.A0A2A9LZI5"/>
<evidence type="ECO:0000313" key="12">
    <source>
        <dbReference type="Proteomes" id="UP000224006"/>
    </source>
</evidence>
<dbReference type="GO" id="GO:0005789">
    <property type="term" value="C:endoplasmic reticulum membrane"/>
    <property type="evidence" value="ECO:0007669"/>
    <property type="project" value="UniProtKB-SubCell"/>
</dbReference>
<dbReference type="Pfam" id="PF03982">
    <property type="entry name" value="DAGAT"/>
    <property type="match status" value="1"/>
</dbReference>
<dbReference type="EMBL" id="NWUJ01000016">
    <property type="protein sequence ID" value="PFH31149.1"/>
    <property type="molecule type" value="Genomic_DNA"/>
</dbReference>
<comment type="subcellular location">
    <subcellularLocation>
        <location evidence="1">Endoplasmic reticulum membrane</location>
        <topology evidence="1">Multi-pass membrane protein</topology>
    </subcellularLocation>
</comment>
<gene>
    <name evidence="11" type="ORF">BESB_030230</name>
</gene>
<dbReference type="InterPro" id="IPR007130">
    <property type="entry name" value="DAGAT"/>
</dbReference>
<dbReference type="PANTHER" id="PTHR12317">
    <property type="entry name" value="DIACYLGLYCEROL O-ACYLTRANSFERASE"/>
    <property type="match status" value="1"/>
</dbReference>
<evidence type="ECO:0000256" key="4">
    <source>
        <dbReference type="ARBA" id="ARBA00022679"/>
    </source>
</evidence>
<keyword evidence="12" id="KW-1185">Reference proteome</keyword>
<dbReference type="AlphaFoldDB" id="A0A2A9LZI5"/>